<feature type="domain" description="PNPLA" evidence="5">
    <location>
        <begin position="24"/>
        <end position="186"/>
    </location>
</feature>
<evidence type="ECO:0000256" key="2">
    <source>
        <dbReference type="ARBA" id="ARBA00022963"/>
    </source>
</evidence>
<keyword evidence="1 4" id="KW-0378">Hydrolase</keyword>
<keyword evidence="2 4" id="KW-0442">Lipid degradation</keyword>
<organism evidence="6 7">
    <name type="scientific">Dyella lipolytica</name>
    <dbReference type="NCBI Taxonomy" id="1867835"/>
    <lineage>
        <taxon>Bacteria</taxon>
        <taxon>Pseudomonadati</taxon>
        <taxon>Pseudomonadota</taxon>
        <taxon>Gammaproteobacteria</taxon>
        <taxon>Lysobacterales</taxon>
        <taxon>Rhodanobacteraceae</taxon>
        <taxon>Dyella</taxon>
    </lineage>
</organism>
<feature type="active site" description="Nucleophile" evidence="4">
    <location>
        <position position="57"/>
    </location>
</feature>
<protein>
    <submittedName>
        <fullName evidence="6">Patatin-like phospholipase family protein</fullName>
    </submittedName>
</protein>
<feature type="short sequence motif" description="GXSXG" evidence="4">
    <location>
        <begin position="55"/>
        <end position="59"/>
    </location>
</feature>
<evidence type="ECO:0000259" key="5">
    <source>
        <dbReference type="PROSITE" id="PS51635"/>
    </source>
</evidence>
<sequence>MPVTDTSVKDVAAKDMPRKPTVALALGAGGAKGLAHIGAIEELEAQGFDIVAIAGCSMGAVIGGIHAMGKLDIYRDWVCSLDRFDVLKLVDWSFSFSGGGFIKGDKIIDTLRDLIGDTSIEELPIAFTAVATDIEREREVWLTRGSLFDAIRASIAIPTLFRPHAIDGRLLVDGALLNPVPVTPLIRESADYLVAVSIDGPAETTLAEEISASENHGKGGIGRLLGRWLPNGGETKATESKSRDPGALDLLRQSMDLMQANLSRLRLAAYQPDLLVQLARNVSGAYEFYRARELIELGRERTRAALESWNPGRPSPHRSP</sequence>
<evidence type="ECO:0000256" key="1">
    <source>
        <dbReference type="ARBA" id="ARBA00022801"/>
    </source>
</evidence>
<gene>
    <name evidence="6" type="ORF">ISP13_00620</name>
</gene>
<comment type="caution">
    <text evidence="4">Lacks conserved residue(s) required for the propagation of feature annotation.</text>
</comment>
<evidence type="ECO:0000313" key="6">
    <source>
        <dbReference type="EMBL" id="MFK2872015.1"/>
    </source>
</evidence>
<dbReference type="EMBL" id="JADIKG010000008">
    <property type="protein sequence ID" value="MFK2872015.1"/>
    <property type="molecule type" value="Genomic_DNA"/>
</dbReference>
<dbReference type="Gene3D" id="3.40.1090.10">
    <property type="entry name" value="Cytosolic phospholipase A2 catalytic domain"/>
    <property type="match status" value="2"/>
</dbReference>
<keyword evidence="3 4" id="KW-0443">Lipid metabolism</keyword>
<dbReference type="PANTHER" id="PTHR14226">
    <property type="entry name" value="NEUROPATHY TARGET ESTERASE/SWISS CHEESE D.MELANOGASTER"/>
    <property type="match status" value="1"/>
</dbReference>
<dbReference type="InterPro" id="IPR050301">
    <property type="entry name" value="NTE"/>
</dbReference>
<dbReference type="RefSeq" id="WP_284402250.1">
    <property type="nucleotide sequence ID" value="NZ_BSNQ01000009.1"/>
</dbReference>
<dbReference type="PROSITE" id="PS51635">
    <property type="entry name" value="PNPLA"/>
    <property type="match status" value="1"/>
</dbReference>
<evidence type="ECO:0000313" key="7">
    <source>
        <dbReference type="Proteomes" id="UP001620405"/>
    </source>
</evidence>
<dbReference type="InterPro" id="IPR016035">
    <property type="entry name" value="Acyl_Trfase/lysoPLipase"/>
</dbReference>
<keyword evidence="7" id="KW-1185">Reference proteome</keyword>
<evidence type="ECO:0000256" key="4">
    <source>
        <dbReference type="PROSITE-ProRule" id="PRU01161"/>
    </source>
</evidence>
<evidence type="ECO:0000256" key="3">
    <source>
        <dbReference type="ARBA" id="ARBA00023098"/>
    </source>
</evidence>
<feature type="active site" description="Proton acceptor" evidence="4">
    <location>
        <position position="173"/>
    </location>
</feature>
<accession>A0ABW8IRM7</accession>
<dbReference type="PANTHER" id="PTHR14226:SF76">
    <property type="entry name" value="NTE FAMILY PROTEIN RSSA"/>
    <property type="match status" value="1"/>
</dbReference>
<dbReference type="Pfam" id="PF01734">
    <property type="entry name" value="Patatin"/>
    <property type="match status" value="1"/>
</dbReference>
<dbReference type="InterPro" id="IPR002641">
    <property type="entry name" value="PNPLA_dom"/>
</dbReference>
<dbReference type="Proteomes" id="UP001620405">
    <property type="component" value="Unassembled WGS sequence"/>
</dbReference>
<comment type="caution">
    <text evidence="6">The sequence shown here is derived from an EMBL/GenBank/DDBJ whole genome shotgun (WGS) entry which is preliminary data.</text>
</comment>
<reference evidence="6 7" key="1">
    <citation type="submission" date="2020-10" db="EMBL/GenBank/DDBJ databases">
        <title>Phylogeny of dyella-like bacteria.</title>
        <authorList>
            <person name="Fu J."/>
        </authorList>
    </citation>
    <scope>NUCLEOTIDE SEQUENCE [LARGE SCALE GENOMIC DNA]</scope>
    <source>
        <strain evidence="6 7">DHOB07</strain>
    </source>
</reference>
<proteinExistence type="predicted"/>
<feature type="short sequence motif" description="DGA/G" evidence="4">
    <location>
        <begin position="173"/>
        <end position="175"/>
    </location>
</feature>
<name>A0ABW8IRM7_9GAMM</name>
<dbReference type="SUPFAM" id="SSF52151">
    <property type="entry name" value="FabD/lysophospholipase-like"/>
    <property type="match status" value="1"/>
</dbReference>